<dbReference type="PANTHER" id="PTHR23354:SF126">
    <property type="entry name" value="CONSERVED TLD DOMAIN PROTEIN"/>
    <property type="match status" value="1"/>
</dbReference>
<accession>A0AAW1S2D6</accession>
<evidence type="ECO:0000313" key="3">
    <source>
        <dbReference type="Proteomes" id="UP001438707"/>
    </source>
</evidence>
<dbReference type="PROSITE" id="PS51886">
    <property type="entry name" value="TLDC"/>
    <property type="match status" value="1"/>
</dbReference>
<dbReference type="Proteomes" id="UP001438707">
    <property type="component" value="Unassembled WGS sequence"/>
</dbReference>
<reference evidence="2 3" key="1">
    <citation type="journal article" date="2024" name="Nat. Commun.">
        <title>Phylogenomics reveals the evolutionary origins of lichenization in chlorophyte algae.</title>
        <authorList>
            <person name="Puginier C."/>
            <person name="Libourel C."/>
            <person name="Otte J."/>
            <person name="Skaloud P."/>
            <person name="Haon M."/>
            <person name="Grisel S."/>
            <person name="Petersen M."/>
            <person name="Berrin J.G."/>
            <person name="Delaux P.M."/>
            <person name="Dal Grande F."/>
            <person name="Keller J."/>
        </authorList>
    </citation>
    <scope>NUCLEOTIDE SEQUENCE [LARGE SCALE GENOMIC DNA]</scope>
    <source>
        <strain evidence="2 3">SAG 2145</strain>
    </source>
</reference>
<gene>
    <name evidence="2" type="ORF">WJX74_004584</name>
</gene>
<evidence type="ECO:0000259" key="1">
    <source>
        <dbReference type="PROSITE" id="PS51886"/>
    </source>
</evidence>
<feature type="domain" description="TLDc" evidence="1">
    <location>
        <begin position="221"/>
        <end position="388"/>
    </location>
</feature>
<name>A0AAW1S2D6_9CHLO</name>
<sequence>MGQSQSRSTAVLQAERSLPPEVLRRLLADFESLANPQGQLSATQLLRLLGLEGADSQITKAVAAAVGQQRIDDAAHSEPPGSITWPKLVLIIARCTQASDEARGMAFDILAVGQKSIGAADLHERLTAWVCWALGLSSNHPPGHIITAIVQGMLKSSGQEKEVDQEGFVKWSKQFPAVAQAVRAPFARLTQPPAANQLSGSHAQVDLPESLLLKGVSATGCLLSTEARWLLSSGLPEKMRQTWQLLFNSNVHGQSFSTFMGRAGSNGPTLTLIKDKQGHVFGGFSADPWERHGTFYGSFTVSIFQLLPQLQLFKPKGINENYQWCGYNFTSTSIPNGFGWGGQVGYFGLFVDGSFERGMSRPAATFENPCLASAETFEVDTVECWRVQPPTPEELEEAAREHNSVLDKFKEDRSFMAMAGRAVQSSAGYREAPAEDNG</sequence>
<dbReference type="PANTHER" id="PTHR23354">
    <property type="entry name" value="NUCLEOLAR PROTEIN 7/ESTROGEN RECEPTOR COACTIVATOR-RELATED"/>
    <property type="match status" value="1"/>
</dbReference>
<dbReference type="EMBL" id="JALJOS010000004">
    <property type="protein sequence ID" value="KAK9840166.1"/>
    <property type="molecule type" value="Genomic_DNA"/>
</dbReference>
<protein>
    <recommendedName>
        <fullName evidence="1">TLDc domain-containing protein</fullName>
    </recommendedName>
</protein>
<comment type="caution">
    <text evidence="2">The sequence shown here is derived from an EMBL/GenBank/DDBJ whole genome shotgun (WGS) entry which is preliminary data.</text>
</comment>
<dbReference type="AlphaFoldDB" id="A0AAW1S2D6"/>
<dbReference type="InterPro" id="IPR006571">
    <property type="entry name" value="TLDc_dom"/>
</dbReference>
<dbReference type="SMART" id="SM00584">
    <property type="entry name" value="TLDc"/>
    <property type="match status" value="1"/>
</dbReference>
<keyword evidence="3" id="KW-1185">Reference proteome</keyword>
<proteinExistence type="predicted"/>
<organism evidence="2 3">
    <name type="scientific">Apatococcus lobatus</name>
    <dbReference type="NCBI Taxonomy" id="904363"/>
    <lineage>
        <taxon>Eukaryota</taxon>
        <taxon>Viridiplantae</taxon>
        <taxon>Chlorophyta</taxon>
        <taxon>core chlorophytes</taxon>
        <taxon>Trebouxiophyceae</taxon>
        <taxon>Chlorellales</taxon>
        <taxon>Chlorellaceae</taxon>
        <taxon>Apatococcus</taxon>
    </lineage>
</organism>
<dbReference type="Pfam" id="PF07534">
    <property type="entry name" value="TLD"/>
    <property type="match status" value="1"/>
</dbReference>
<evidence type="ECO:0000313" key="2">
    <source>
        <dbReference type="EMBL" id="KAK9840166.1"/>
    </source>
</evidence>